<protein>
    <recommendedName>
        <fullName evidence="8">Integral membrane bound transporter domain-containing protein</fullName>
    </recommendedName>
</protein>
<comment type="subcellular location">
    <subcellularLocation>
        <location evidence="1">Cell membrane</location>
        <topology evidence="1">Multi-pass membrane protein</topology>
    </subcellularLocation>
</comment>
<feature type="transmembrane region" description="Helical" evidence="7">
    <location>
        <begin position="503"/>
        <end position="523"/>
    </location>
</feature>
<dbReference type="PATRIC" id="fig|471514.4.peg.2804"/>
<evidence type="ECO:0000313" key="9">
    <source>
        <dbReference type="EMBL" id="KPV45255.1"/>
    </source>
</evidence>
<evidence type="ECO:0000256" key="5">
    <source>
        <dbReference type="ARBA" id="ARBA00023136"/>
    </source>
</evidence>
<gene>
    <name evidence="9" type="ORF">AN477_02320</name>
</gene>
<dbReference type="PANTHER" id="PTHR30509">
    <property type="entry name" value="P-HYDROXYBENZOIC ACID EFFLUX PUMP SUBUNIT-RELATED"/>
    <property type="match status" value="1"/>
</dbReference>
<evidence type="ECO:0000256" key="7">
    <source>
        <dbReference type="SAM" id="Phobius"/>
    </source>
</evidence>
<evidence type="ECO:0000256" key="4">
    <source>
        <dbReference type="ARBA" id="ARBA00022989"/>
    </source>
</evidence>
<evidence type="ECO:0000256" key="3">
    <source>
        <dbReference type="ARBA" id="ARBA00022692"/>
    </source>
</evidence>
<keyword evidence="3 7" id="KW-0812">Transmembrane</keyword>
<dbReference type="STRING" id="471514.AN477_02320"/>
<dbReference type="EMBL" id="LJCO01000011">
    <property type="protein sequence ID" value="KPV45255.1"/>
    <property type="molecule type" value="Genomic_DNA"/>
</dbReference>
<dbReference type="Proteomes" id="UP000050482">
    <property type="component" value="Unassembled WGS sequence"/>
</dbReference>
<proteinExistence type="inferred from homology"/>
<evidence type="ECO:0000256" key="6">
    <source>
        <dbReference type="ARBA" id="ARBA00043993"/>
    </source>
</evidence>
<comment type="similarity">
    <text evidence="6">Belongs to the YccS/YhfK family.</text>
</comment>
<feature type="transmembrane region" description="Helical" evidence="7">
    <location>
        <begin position="21"/>
        <end position="39"/>
    </location>
</feature>
<dbReference type="RefSeq" id="WP_054967584.1">
    <property type="nucleotide sequence ID" value="NZ_LJCO01000011.1"/>
</dbReference>
<dbReference type="Pfam" id="PF13515">
    <property type="entry name" value="FUSC_2"/>
    <property type="match status" value="1"/>
</dbReference>
<reference evidence="9 10" key="1">
    <citation type="submission" date="2015-09" db="EMBL/GenBank/DDBJ databases">
        <title>Draft genome sequence of Alicyclobacillus ferrooxydans DSM 22381.</title>
        <authorList>
            <person name="Hemp J."/>
        </authorList>
    </citation>
    <scope>NUCLEOTIDE SEQUENCE [LARGE SCALE GENOMIC DNA]</scope>
    <source>
        <strain evidence="9 10">TC-34</strain>
    </source>
</reference>
<dbReference type="InterPro" id="IPR049453">
    <property type="entry name" value="Memb_transporter_dom"/>
</dbReference>
<evidence type="ECO:0000256" key="1">
    <source>
        <dbReference type="ARBA" id="ARBA00004651"/>
    </source>
</evidence>
<name>A0A0P9CIL1_9BACL</name>
<comment type="caution">
    <text evidence="9">The sequence shown here is derived from an EMBL/GenBank/DDBJ whole genome shotgun (WGS) entry which is preliminary data.</text>
</comment>
<evidence type="ECO:0000259" key="8">
    <source>
        <dbReference type="Pfam" id="PF13515"/>
    </source>
</evidence>
<organism evidence="9 10">
    <name type="scientific">Alicyclobacillus ferrooxydans</name>
    <dbReference type="NCBI Taxonomy" id="471514"/>
    <lineage>
        <taxon>Bacteria</taxon>
        <taxon>Bacillati</taxon>
        <taxon>Bacillota</taxon>
        <taxon>Bacilli</taxon>
        <taxon>Bacillales</taxon>
        <taxon>Alicyclobacillaceae</taxon>
        <taxon>Alicyclobacillus</taxon>
    </lineage>
</organism>
<keyword evidence="10" id="KW-1185">Reference proteome</keyword>
<dbReference type="PANTHER" id="PTHR30509:SF9">
    <property type="entry name" value="MULTIDRUG RESISTANCE PROTEIN MDTO"/>
    <property type="match status" value="1"/>
</dbReference>
<evidence type="ECO:0000256" key="2">
    <source>
        <dbReference type="ARBA" id="ARBA00022475"/>
    </source>
</evidence>
<dbReference type="GO" id="GO:0005886">
    <property type="term" value="C:plasma membrane"/>
    <property type="evidence" value="ECO:0007669"/>
    <property type="project" value="UniProtKB-SubCell"/>
</dbReference>
<evidence type="ECO:0000313" key="10">
    <source>
        <dbReference type="Proteomes" id="UP000050482"/>
    </source>
</evidence>
<dbReference type="AlphaFoldDB" id="A0A0P9CIL1"/>
<accession>A0A0P9CIL1</accession>
<feature type="transmembrane region" description="Helical" evidence="7">
    <location>
        <begin position="45"/>
        <end position="64"/>
    </location>
</feature>
<feature type="transmembrane region" description="Helical" evidence="7">
    <location>
        <begin position="425"/>
        <end position="444"/>
    </location>
</feature>
<sequence length="711" mass="78179">MLWKRTLRGMSDLTKYDATKLRIGPSLPNAIAIALPLLVGTLTHHPLVGVGVSVGALVSAFSAMAGTSRKRLRTTLFVGAWMAFATFVGALFAFHTLATILLIVFSGFMAGLWTSVSPTAGQVAVLTTNALIIMSQAPQTPLHAAQSAISVLIGGVLQAMLSTGSEWFSREDTETTAVRNVYTVLSNYAKVHTRKADLAVAASLMDAGGALNDSFISKHRWEKLKVLLDLAELIRIDVVALIQIEKNIHNNPSLSQDLIPFIQARLTDVSVMLAFSAKFIRKTDGVADDGMMQEWRQGHNLQIPGLQTTGSDETRRDVLQLMHQLQSKIAQVADVLSSEVIDPAYVVSYSPRRSHLRQFQQMGKTLLANVTFHSTAFRHAIRLAFALAIAATIYRELPVLHRGYWLPLTTMIILKGDFFSTFTRGIGRIVGTFAGVIVASLLTIIPDSSHYLGITLIVVFAWAMYSVLNVNYVLFSFFVTSEIVVLMSFFESGAPGVTITARVLNTLLGSLLAIVVYLIWPTWQRQNVAGTLASLLDSVAVYFRSVATRTPESLTEVESARKHMRTERTNAVSVVDQFLREPVEQILDVHAVTGVLTAVHRFTDTLLALEARVDVHGPLLSQPDIAAWVDRIEHIIKDMEAAVKDETTSISPDIIQWLNETQEFVNQIPSPFIQLQFVRMQENLGTMARMLPLNQHYEAGTIGAREGGMGM</sequence>
<keyword evidence="4 7" id="KW-1133">Transmembrane helix</keyword>
<feature type="transmembrane region" description="Helical" evidence="7">
    <location>
        <begin position="76"/>
        <end position="109"/>
    </location>
</feature>
<feature type="transmembrane region" description="Helical" evidence="7">
    <location>
        <begin position="451"/>
        <end position="468"/>
    </location>
</feature>
<feature type="domain" description="Integral membrane bound transporter" evidence="8">
    <location>
        <begin position="391"/>
        <end position="516"/>
    </location>
</feature>
<keyword evidence="5 7" id="KW-0472">Membrane</keyword>
<keyword evidence="2" id="KW-1003">Cell membrane</keyword>